<protein>
    <submittedName>
        <fullName evidence="3">Inositol-3-phosphate synthase</fullName>
    </submittedName>
</protein>
<dbReference type="SUPFAM" id="SSF51735">
    <property type="entry name" value="NAD(P)-binding Rossmann-fold domains"/>
    <property type="match status" value="1"/>
</dbReference>
<dbReference type="GO" id="GO:0006021">
    <property type="term" value="P:inositol biosynthetic process"/>
    <property type="evidence" value="ECO:0007669"/>
    <property type="project" value="InterPro"/>
</dbReference>
<dbReference type="Pfam" id="PF01658">
    <property type="entry name" value="Inos-1-P_synth"/>
    <property type="match status" value="1"/>
</dbReference>
<dbReference type="EMBL" id="JACQWF010000051">
    <property type="protein sequence ID" value="MBI4594956.1"/>
    <property type="molecule type" value="Genomic_DNA"/>
</dbReference>
<dbReference type="Proteomes" id="UP000772181">
    <property type="component" value="Unassembled WGS sequence"/>
</dbReference>
<dbReference type="InterPro" id="IPR052199">
    <property type="entry name" value="MIPS"/>
</dbReference>
<dbReference type="GO" id="GO:0004512">
    <property type="term" value="F:inositol-3-phosphate synthase activity"/>
    <property type="evidence" value="ECO:0007669"/>
    <property type="project" value="InterPro"/>
</dbReference>
<feature type="domain" description="Myo-inositol-1-phosphate synthase GAPDH-like" evidence="2">
    <location>
        <begin position="191"/>
        <end position="299"/>
    </location>
</feature>
<reference evidence="3" key="1">
    <citation type="submission" date="2020-07" db="EMBL/GenBank/DDBJ databases">
        <title>Huge and variable diversity of episymbiotic CPR bacteria and DPANN archaea in groundwater ecosystems.</title>
        <authorList>
            <person name="He C.Y."/>
            <person name="Keren R."/>
            <person name="Whittaker M."/>
            <person name="Farag I.F."/>
            <person name="Doudna J."/>
            <person name="Cate J.H.D."/>
            <person name="Banfield J.F."/>
        </authorList>
    </citation>
    <scope>NUCLEOTIDE SEQUENCE</scope>
    <source>
        <strain evidence="3">NC_groundwater_1482_Ag_S-0.65um_47_24</strain>
    </source>
</reference>
<sequence length="356" mass="39520">MGKINVVIVGAGNCASSLVQGLFYYGKVKDDDFVPGLMHPRLGGYHISDIQIVAAFDIDQNKVGKDLSEALFTPPNNTIKFCDIPHLGVKVNRGMTYDGLGKYLSQIITKAPGATAPMVRILKETEAHVVINYLPVGSEHATKWYVEQVLDAGCGFINCIPVFIGREAYWQERFKEKGLPVIGDDIKSQVGATITHRVLTRLFRERGVKLERTYQLNFGGNTDFLNMLERERLASKKISKTNAVTSQLDYNLGADNIHIGPSDYVPFLADRKICYINMEGRAFGDVPLKLELKLEVWDSPNSAGVVIDAIRCCKIGLDRGLNGTLEGPSAYFMKSPPVQHTDDEAREMVEQFIMES</sequence>
<dbReference type="PANTHER" id="PTHR43125">
    <property type="entry name" value="INOSITOL-3-PHOSPHATE SYNTHASE"/>
    <property type="match status" value="1"/>
</dbReference>
<organism evidence="3 4">
    <name type="scientific">Tectimicrobiota bacterium</name>
    <dbReference type="NCBI Taxonomy" id="2528274"/>
    <lineage>
        <taxon>Bacteria</taxon>
        <taxon>Pseudomonadati</taxon>
        <taxon>Nitrospinota/Tectimicrobiota group</taxon>
        <taxon>Candidatus Tectimicrobiota</taxon>
    </lineage>
</organism>
<dbReference type="InterPro" id="IPR036291">
    <property type="entry name" value="NAD(P)-bd_dom_sf"/>
</dbReference>
<comment type="caution">
    <text evidence="3">The sequence shown here is derived from an EMBL/GenBank/DDBJ whole genome shotgun (WGS) entry which is preliminary data.</text>
</comment>
<dbReference type="SUPFAM" id="SSF55347">
    <property type="entry name" value="Glyceraldehyde-3-phosphate dehydrogenase-like, C-terminal domain"/>
    <property type="match status" value="1"/>
</dbReference>
<dbReference type="Gene3D" id="3.30.360.10">
    <property type="entry name" value="Dihydrodipicolinate Reductase, domain 2"/>
    <property type="match status" value="1"/>
</dbReference>
<evidence type="ECO:0000259" key="2">
    <source>
        <dbReference type="Pfam" id="PF01658"/>
    </source>
</evidence>
<evidence type="ECO:0000313" key="3">
    <source>
        <dbReference type="EMBL" id="MBI4594956.1"/>
    </source>
</evidence>
<accession>A0A933GK81</accession>
<dbReference type="AlphaFoldDB" id="A0A933GK81"/>
<dbReference type="PIRSF" id="PIRSF015578">
    <property type="entry name" value="Myoinos-ppht_syn"/>
    <property type="match status" value="1"/>
</dbReference>
<name>A0A933GK81_UNCTE</name>
<evidence type="ECO:0000256" key="1">
    <source>
        <dbReference type="ARBA" id="ARBA00010813"/>
    </source>
</evidence>
<dbReference type="InterPro" id="IPR002587">
    <property type="entry name" value="Myo-inos-1-P_Synthase"/>
</dbReference>
<dbReference type="GO" id="GO:0008654">
    <property type="term" value="P:phospholipid biosynthetic process"/>
    <property type="evidence" value="ECO:0007669"/>
    <property type="project" value="InterPro"/>
</dbReference>
<comment type="similarity">
    <text evidence="1">Belongs to the myo-inositol 1-phosphate synthase family.</text>
</comment>
<dbReference type="PANTHER" id="PTHR43125:SF1">
    <property type="entry name" value="INOSITOL-3-PHOSPHATE SYNTHASE"/>
    <property type="match status" value="1"/>
</dbReference>
<proteinExistence type="inferred from homology"/>
<dbReference type="InterPro" id="IPR013021">
    <property type="entry name" value="Myo-inos-1-P_Synthase_GAPDH"/>
</dbReference>
<evidence type="ECO:0000313" key="4">
    <source>
        <dbReference type="Proteomes" id="UP000772181"/>
    </source>
</evidence>
<gene>
    <name evidence="3" type="ORF">HY730_01090</name>
</gene>
<dbReference type="Gene3D" id="3.40.50.720">
    <property type="entry name" value="NAD(P)-binding Rossmann-like Domain"/>
    <property type="match status" value="1"/>
</dbReference>